<feature type="transmembrane region" description="Helical" evidence="1">
    <location>
        <begin position="6"/>
        <end position="23"/>
    </location>
</feature>
<keyword evidence="1" id="KW-0472">Membrane</keyword>
<evidence type="ECO:0008006" key="4">
    <source>
        <dbReference type="Google" id="ProtNLM"/>
    </source>
</evidence>
<evidence type="ECO:0000256" key="1">
    <source>
        <dbReference type="SAM" id="Phobius"/>
    </source>
</evidence>
<dbReference type="RefSeq" id="WP_345626066.1">
    <property type="nucleotide sequence ID" value="NZ_BAABJQ010000002.1"/>
</dbReference>
<dbReference type="EMBL" id="BAABJQ010000002">
    <property type="protein sequence ID" value="GAA5178946.1"/>
    <property type="molecule type" value="Genomic_DNA"/>
</dbReference>
<sequence length="55" mass="5925">MIESVPLSWLFAAIGLWFGVQAVRPNSNAATRSRVSHLAHAVMACVMSAMLWPAA</sequence>
<gene>
    <name evidence="2" type="ORF">GCM10023322_07350</name>
</gene>
<evidence type="ECO:0000313" key="2">
    <source>
        <dbReference type="EMBL" id="GAA5178946.1"/>
    </source>
</evidence>
<accession>A0ABP9RJJ2</accession>
<protein>
    <recommendedName>
        <fullName evidence="4">DUF5134 domain-containing protein</fullName>
    </recommendedName>
</protein>
<dbReference type="Proteomes" id="UP001501570">
    <property type="component" value="Unassembled WGS sequence"/>
</dbReference>
<name>A0ABP9RJJ2_9ACTN</name>
<feature type="transmembrane region" description="Helical" evidence="1">
    <location>
        <begin position="35"/>
        <end position="54"/>
    </location>
</feature>
<evidence type="ECO:0000313" key="3">
    <source>
        <dbReference type="Proteomes" id="UP001501570"/>
    </source>
</evidence>
<proteinExistence type="predicted"/>
<keyword evidence="1" id="KW-0812">Transmembrane</keyword>
<reference evidence="3" key="1">
    <citation type="journal article" date="2019" name="Int. J. Syst. Evol. Microbiol.">
        <title>The Global Catalogue of Microorganisms (GCM) 10K type strain sequencing project: providing services to taxonomists for standard genome sequencing and annotation.</title>
        <authorList>
            <consortium name="The Broad Institute Genomics Platform"/>
            <consortium name="The Broad Institute Genome Sequencing Center for Infectious Disease"/>
            <person name="Wu L."/>
            <person name="Ma J."/>
        </authorList>
    </citation>
    <scope>NUCLEOTIDE SEQUENCE [LARGE SCALE GENOMIC DNA]</scope>
    <source>
        <strain evidence="3">JCM 18304</strain>
    </source>
</reference>
<keyword evidence="3" id="KW-1185">Reference proteome</keyword>
<comment type="caution">
    <text evidence="2">The sequence shown here is derived from an EMBL/GenBank/DDBJ whole genome shotgun (WGS) entry which is preliminary data.</text>
</comment>
<keyword evidence="1" id="KW-1133">Transmembrane helix</keyword>
<organism evidence="2 3">
    <name type="scientific">Rugosimonospora acidiphila</name>
    <dbReference type="NCBI Taxonomy" id="556531"/>
    <lineage>
        <taxon>Bacteria</taxon>
        <taxon>Bacillati</taxon>
        <taxon>Actinomycetota</taxon>
        <taxon>Actinomycetes</taxon>
        <taxon>Micromonosporales</taxon>
        <taxon>Micromonosporaceae</taxon>
        <taxon>Rugosimonospora</taxon>
    </lineage>
</organism>